<evidence type="ECO:0000313" key="2">
    <source>
        <dbReference type="EMBL" id="KAB7494684.1"/>
    </source>
</evidence>
<feature type="non-terminal residue" evidence="2">
    <location>
        <position position="1"/>
    </location>
</feature>
<feature type="chain" id="PRO_5024409583" evidence="1">
    <location>
        <begin position="17"/>
        <end position="245"/>
    </location>
</feature>
<gene>
    <name evidence="2" type="primary">ABL</name>
    <name evidence="2" type="ORF">Anas_13102</name>
</gene>
<keyword evidence="2" id="KW-0808">Transferase</keyword>
<evidence type="ECO:0000313" key="3">
    <source>
        <dbReference type="Proteomes" id="UP000326759"/>
    </source>
</evidence>
<organism evidence="2 3">
    <name type="scientific">Armadillidium nasatum</name>
    <dbReference type="NCBI Taxonomy" id="96803"/>
    <lineage>
        <taxon>Eukaryota</taxon>
        <taxon>Metazoa</taxon>
        <taxon>Ecdysozoa</taxon>
        <taxon>Arthropoda</taxon>
        <taxon>Crustacea</taxon>
        <taxon>Multicrustacea</taxon>
        <taxon>Malacostraca</taxon>
        <taxon>Eumalacostraca</taxon>
        <taxon>Peracarida</taxon>
        <taxon>Isopoda</taxon>
        <taxon>Oniscidea</taxon>
        <taxon>Crinocheta</taxon>
        <taxon>Armadillidiidae</taxon>
        <taxon>Armadillidium</taxon>
    </lineage>
</organism>
<dbReference type="GO" id="GO:0016301">
    <property type="term" value="F:kinase activity"/>
    <property type="evidence" value="ECO:0007669"/>
    <property type="project" value="UniProtKB-KW"/>
</dbReference>
<protein>
    <submittedName>
        <fullName evidence="2">Tyrosine-protein kinase transforming protein Abl</fullName>
    </submittedName>
</protein>
<feature type="signal peptide" evidence="1">
    <location>
        <begin position="1"/>
        <end position="16"/>
    </location>
</feature>
<evidence type="ECO:0000256" key="1">
    <source>
        <dbReference type="SAM" id="SignalP"/>
    </source>
</evidence>
<keyword evidence="2" id="KW-0418">Kinase</keyword>
<dbReference type="EMBL" id="SEYY01023686">
    <property type="protein sequence ID" value="KAB7494684.1"/>
    <property type="molecule type" value="Genomic_DNA"/>
</dbReference>
<comment type="caution">
    <text evidence="2">The sequence shown here is derived from an EMBL/GenBank/DDBJ whole genome shotgun (WGS) entry which is preliminary data.</text>
</comment>
<reference evidence="2 3" key="1">
    <citation type="journal article" date="2019" name="PLoS Biol.">
        <title>Sex chromosomes control vertical transmission of feminizing Wolbachia symbionts in an isopod.</title>
        <authorList>
            <person name="Becking T."/>
            <person name="Chebbi M.A."/>
            <person name="Giraud I."/>
            <person name="Moumen B."/>
            <person name="Laverre T."/>
            <person name="Caubet Y."/>
            <person name="Peccoud J."/>
            <person name="Gilbert C."/>
            <person name="Cordaux R."/>
        </authorList>
    </citation>
    <scope>NUCLEOTIDE SEQUENCE [LARGE SCALE GENOMIC DNA]</scope>
    <source>
        <strain evidence="2">ANa2</strain>
        <tissue evidence="2">Whole body excluding digestive tract and cuticle</tissue>
    </source>
</reference>
<dbReference type="Proteomes" id="UP000326759">
    <property type="component" value="Unassembled WGS sequence"/>
</dbReference>
<keyword evidence="1" id="KW-0732">Signal</keyword>
<dbReference type="SUPFAM" id="SSF50044">
    <property type="entry name" value="SH3-domain"/>
    <property type="match status" value="1"/>
</dbReference>
<dbReference type="AlphaFoldDB" id="A0A5N5SKR9"/>
<accession>A0A5N5SKR9</accession>
<keyword evidence="3" id="KW-1185">Reference proteome</keyword>
<proteinExistence type="predicted"/>
<name>A0A5N5SKR9_9CRUS</name>
<dbReference type="OrthoDB" id="10542376at2759"/>
<sequence>LILINILFVLKMPFGAYENSKTDEIKRNFYPVKGTNRKENTPEFRRVLEDYTARSINELTVTKDSLIVVEVVKNDHLIGRIALTSLKGSVPLRCLSKPLEENKNSEEENIDSRDSRTFVQDPKFWPDEDDFDSDLSFPTEENTEEVVKDEEIQIGQNRQQISRNTNLTHQKIARIITNCSSAKEGAFIKWTKGEYVTVIETEFVLPHFYKVRRRSSVFDEGQILKRNVVILQELSEQSYVCIVLL</sequence>
<dbReference type="InterPro" id="IPR036028">
    <property type="entry name" value="SH3-like_dom_sf"/>
</dbReference>